<name>A0ABW8K2S5_9GAMM</name>
<evidence type="ECO:0000256" key="1">
    <source>
        <dbReference type="SAM" id="SignalP"/>
    </source>
</evidence>
<gene>
    <name evidence="2" type="ORF">ISS97_03025</name>
</gene>
<evidence type="ECO:0000313" key="2">
    <source>
        <dbReference type="EMBL" id="MFK2916223.1"/>
    </source>
</evidence>
<dbReference type="RefSeq" id="WP_379984876.1">
    <property type="nucleotide sequence ID" value="NZ_JADIKD010000006.1"/>
</dbReference>
<dbReference type="EMBL" id="JADIKD010000006">
    <property type="protein sequence ID" value="MFK2916223.1"/>
    <property type="molecule type" value="Genomic_DNA"/>
</dbReference>
<comment type="caution">
    <text evidence="2">The sequence shown here is derived from an EMBL/GenBank/DDBJ whole genome shotgun (WGS) entry which is preliminary data.</text>
</comment>
<keyword evidence="3" id="KW-1185">Reference proteome</keyword>
<feature type="chain" id="PRO_5047307085" evidence="1">
    <location>
        <begin position="21"/>
        <end position="146"/>
    </location>
</feature>
<accession>A0ABW8K2S5</accession>
<evidence type="ECO:0000313" key="3">
    <source>
        <dbReference type="Proteomes" id="UP001620408"/>
    </source>
</evidence>
<dbReference type="Proteomes" id="UP001620408">
    <property type="component" value="Unassembled WGS sequence"/>
</dbReference>
<protein>
    <submittedName>
        <fullName evidence="2">Uncharacterized protein</fullName>
    </submittedName>
</protein>
<organism evidence="2 3">
    <name type="scientific">Dyella koreensis</name>
    <dbReference type="NCBI Taxonomy" id="311235"/>
    <lineage>
        <taxon>Bacteria</taxon>
        <taxon>Pseudomonadati</taxon>
        <taxon>Pseudomonadota</taxon>
        <taxon>Gammaproteobacteria</taxon>
        <taxon>Lysobacterales</taxon>
        <taxon>Rhodanobacteraceae</taxon>
        <taxon>Dyella</taxon>
    </lineage>
</organism>
<reference evidence="2 3" key="1">
    <citation type="submission" date="2020-10" db="EMBL/GenBank/DDBJ databases">
        <title>Phylogeny of dyella-like bacteria.</title>
        <authorList>
            <person name="Fu J."/>
        </authorList>
    </citation>
    <scope>NUCLEOTIDE SEQUENCE [LARGE SCALE GENOMIC DNA]</scope>
    <source>
        <strain evidence="2 3">BB4</strain>
    </source>
</reference>
<sequence>MSARLSALLATLLMSVTAMNVTHAQSAVQSPAAGSAERKALLDAARAPLEQRLHQPVLFVVDQLNTSGDWAFLQAHMQGAGGKPLDYSGTEYAEAAQAGMKSRIYAALLQRSGQQWTVKAEAIGPTDVAWASWAQQYGAPAAIIGH</sequence>
<keyword evidence="1" id="KW-0732">Signal</keyword>
<proteinExistence type="predicted"/>
<feature type="signal peptide" evidence="1">
    <location>
        <begin position="1"/>
        <end position="20"/>
    </location>
</feature>